<accession>A0A1G8XS04</accession>
<dbReference type="STRING" id="1128970.SAMN04487935_2037"/>
<reference evidence="1 3" key="1">
    <citation type="submission" date="2016-10" db="EMBL/GenBank/DDBJ databases">
        <authorList>
            <person name="de Groot N.N."/>
        </authorList>
    </citation>
    <scope>NUCLEOTIDE SEQUENCE [LARGE SCALE GENOMIC DNA]</scope>
    <source>
        <strain evidence="1 3">CGMCC 1.10076</strain>
    </source>
</reference>
<evidence type="ECO:0000313" key="2">
    <source>
        <dbReference type="EMBL" id="SDK64667.1"/>
    </source>
</evidence>
<evidence type="ECO:0000313" key="1">
    <source>
        <dbReference type="EMBL" id="SDJ93273.1"/>
    </source>
</evidence>
<gene>
    <name evidence="1" type="ORF">SAMN04487935_2037</name>
    <name evidence="2" type="ORF">SAMN04487935_3846</name>
</gene>
<dbReference type="EMBL" id="FNEZ01000003">
    <property type="protein sequence ID" value="SDJ93273.1"/>
    <property type="molecule type" value="Genomic_DNA"/>
</dbReference>
<dbReference type="OrthoDB" id="1409248at2"/>
<dbReference type="RefSeq" id="WP_091394824.1">
    <property type="nucleotide sequence ID" value="NZ_BKAI01000041.1"/>
</dbReference>
<keyword evidence="3" id="KW-1185">Reference proteome</keyword>
<protein>
    <submittedName>
        <fullName evidence="1">Uncharacterized protein</fullName>
    </submittedName>
</protein>
<sequence>MKTLSLYFLFFSLTAICQTVEMQRNENIIDEKYVSDSKIQTQFIILNLNTQKDFSVFAESTSDSIFSIFVSNNLKDSISLSKQDWHLYIIQEAKNKEGDWKPIEYWKNSWCGNSYLSQTLKSNEIIKTESKAYKGIFKTEIRFKLLLNSKNYYSNAIKGEIDPNQFDFNDSIKDKSGYDNYSKRAGNKTAEKMIFLESSGMREYTEKNKKYVAWLTKKAKKRNKAK</sequence>
<dbReference type="EMBL" id="FNEZ01000015">
    <property type="protein sequence ID" value="SDK64667.1"/>
    <property type="molecule type" value="Genomic_DNA"/>
</dbReference>
<dbReference type="AlphaFoldDB" id="A0A1G8XS04"/>
<proteinExistence type="predicted"/>
<dbReference type="Proteomes" id="UP000199580">
    <property type="component" value="Unassembled WGS sequence"/>
</dbReference>
<evidence type="ECO:0000313" key="3">
    <source>
        <dbReference type="Proteomes" id="UP000199580"/>
    </source>
</evidence>
<name>A0A1G8XS04_9FLAO</name>
<organism evidence="1 3">
    <name type="scientific">Flavobacterium noncentrifugens</name>
    <dbReference type="NCBI Taxonomy" id="1128970"/>
    <lineage>
        <taxon>Bacteria</taxon>
        <taxon>Pseudomonadati</taxon>
        <taxon>Bacteroidota</taxon>
        <taxon>Flavobacteriia</taxon>
        <taxon>Flavobacteriales</taxon>
        <taxon>Flavobacteriaceae</taxon>
        <taxon>Flavobacterium</taxon>
    </lineage>
</organism>